<dbReference type="RefSeq" id="WP_119608601.1">
    <property type="nucleotide sequence ID" value="NZ_QXFH01000076.1"/>
</dbReference>
<proteinExistence type="predicted"/>
<sequence length="337" mass="39238">MNSIETNISRLSLHDSHLENLERAGDLTIATFDWGYLADYLEQGYENGIVLGKCRFKIQGINKEEFRVYKQEGKEYEIEKIPSDLTDCWNEIANTEIDELKQEIKLDGMFTRNSESNWIEWKFNYASIELEWYSFITEEEWQLGILPPNAHKKLDSLPVYGDMYIPISESEEPFYNEGFVIEFNDGIKTWVANFQLGLTDLNFTYEFSEDRVLVVAGGEAYLMNPKSQKPIKVFGGGYKNLIIYGQTLIISDDICVDFVNENGRIWESPRISFDGIDDLKIENRILIGKSYDPMNDADEWVDFSINLDTREVQGGSFRKYYLDSGEPIKKKPWWKLK</sequence>
<accession>A0A3A1N4G1</accession>
<evidence type="ECO:0000313" key="2">
    <source>
        <dbReference type="Proteomes" id="UP000266067"/>
    </source>
</evidence>
<organism evidence="1 2">
    <name type="scientific">Flagellimonas lutimaris</name>
    <dbReference type="NCBI Taxonomy" id="475082"/>
    <lineage>
        <taxon>Bacteria</taxon>
        <taxon>Pseudomonadati</taxon>
        <taxon>Bacteroidota</taxon>
        <taxon>Flavobacteriia</taxon>
        <taxon>Flavobacteriales</taxon>
        <taxon>Flavobacteriaceae</taxon>
        <taxon>Flagellimonas</taxon>
    </lineage>
</organism>
<dbReference type="OrthoDB" id="8449305at2"/>
<gene>
    <name evidence="1" type="ORF">D2V08_13030</name>
</gene>
<name>A0A3A1N4G1_9FLAO</name>
<evidence type="ECO:0000313" key="1">
    <source>
        <dbReference type="EMBL" id="RIV31375.1"/>
    </source>
</evidence>
<reference evidence="1 2" key="1">
    <citation type="submission" date="2018-08" db="EMBL/GenBank/DDBJ databases">
        <title>Proposal of Muricauda 72 sp.nov. and Muricauda NH166 sp.nov., isolated from seawater.</title>
        <authorList>
            <person name="Cheng H."/>
            <person name="Wu Y.-H."/>
            <person name="Guo L.-L."/>
            <person name="Xu X.-W."/>
        </authorList>
    </citation>
    <scope>NUCLEOTIDE SEQUENCE [LARGE SCALE GENOMIC DNA]</scope>
    <source>
        <strain evidence="1 2">KCTC 22173</strain>
    </source>
</reference>
<comment type="caution">
    <text evidence="1">The sequence shown here is derived from an EMBL/GenBank/DDBJ whole genome shotgun (WGS) entry which is preliminary data.</text>
</comment>
<keyword evidence="2" id="KW-1185">Reference proteome</keyword>
<protein>
    <submittedName>
        <fullName evidence="1">Uncharacterized protein</fullName>
    </submittedName>
</protein>
<dbReference type="AlphaFoldDB" id="A0A3A1N4G1"/>
<dbReference type="Proteomes" id="UP000266067">
    <property type="component" value="Unassembled WGS sequence"/>
</dbReference>
<dbReference type="EMBL" id="QXFH01000076">
    <property type="protein sequence ID" value="RIV31375.1"/>
    <property type="molecule type" value="Genomic_DNA"/>
</dbReference>